<feature type="transmembrane region" description="Helical" evidence="1">
    <location>
        <begin position="93"/>
        <end position="112"/>
    </location>
</feature>
<evidence type="ECO:0000256" key="1">
    <source>
        <dbReference type="SAM" id="Phobius"/>
    </source>
</evidence>
<gene>
    <name evidence="2" type="ORF">K1I41_10860</name>
</gene>
<sequence length="215" mass="24937">MDILKVLSSVGLGILCINIVIYFIGFAKNNKAYKFFVAYLIGIAIIQALMEIYAYNGYKNHFLSNYYFSVRFILLSLFFYYAFGSIKKRISQIIKIVLIITVIALAIQYSIYPELYNSFNPMGVLTTSILLVIYAVLYLYEMLSKKLPFYYTTVGIFLYIVSSAVIFASATSIVSFNDKINMYIWKLNAFLFIVYQLLILWEWKVTFYPKVTKQG</sequence>
<name>A0ABX8VBL3_9FLAO</name>
<keyword evidence="1" id="KW-1133">Transmembrane helix</keyword>
<feature type="transmembrane region" description="Helical" evidence="1">
    <location>
        <begin position="147"/>
        <end position="170"/>
    </location>
</feature>
<dbReference type="Proteomes" id="UP000825381">
    <property type="component" value="Chromosome"/>
</dbReference>
<accession>A0ABX8VBL3</accession>
<keyword evidence="1" id="KW-0812">Transmembrane</keyword>
<proteinExistence type="predicted"/>
<feature type="transmembrane region" description="Helical" evidence="1">
    <location>
        <begin position="6"/>
        <end position="24"/>
    </location>
</feature>
<feature type="transmembrane region" description="Helical" evidence="1">
    <location>
        <begin position="118"/>
        <end position="140"/>
    </location>
</feature>
<feature type="transmembrane region" description="Helical" evidence="1">
    <location>
        <begin position="66"/>
        <end position="86"/>
    </location>
</feature>
<keyword evidence="3" id="KW-1185">Reference proteome</keyword>
<evidence type="ECO:0000313" key="3">
    <source>
        <dbReference type="Proteomes" id="UP000825381"/>
    </source>
</evidence>
<reference evidence="2 3" key="1">
    <citation type="submission" date="2021-07" db="EMBL/GenBank/DDBJ databases">
        <title>Flavobacterium WSW3-B6 sp.nov, isolated from seaweed.</title>
        <authorList>
            <person name="Muhammad N."/>
            <person name="Ho H."/>
            <person name="Lee Y.-J."/>
            <person name="Nguyen T."/>
            <person name="Ho J."/>
            <person name="Kim S.-G."/>
        </authorList>
    </citation>
    <scope>NUCLEOTIDE SEQUENCE [LARGE SCALE GENOMIC DNA]</scope>
    <source>
        <strain evidence="2 3">WSW3-B6</strain>
    </source>
</reference>
<protein>
    <submittedName>
        <fullName evidence="2">Uncharacterized protein</fullName>
    </submittedName>
</protein>
<feature type="transmembrane region" description="Helical" evidence="1">
    <location>
        <begin position="36"/>
        <end position="54"/>
    </location>
</feature>
<evidence type="ECO:0000313" key="2">
    <source>
        <dbReference type="EMBL" id="QYJ68021.1"/>
    </source>
</evidence>
<dbReference type="RefSeq" id="WP_220640366.1">
    <property type="nucleotide sequence ID" value="NZ_CP080429.1"/>
</dbReference>
<feature type="transmembrane region" description="Helical" evidence="1">
    <location>
        <begin position="182"/>
        <end position="201"/>
    </location>
</feature>
<organism evidence="2 3">
    <name type="scientific">Flavobacterium litorale</name>
    <dbReference type="NCBI Taxonomy" id="2856519"/>
    <lineage>
        <taxon>Bacteria</taxon>
        <taxon>Pseudomonadati</taxon>
        <taxon>Bacteroidota</taxon>
        <taxon>Flavobacteriia</taxon>
        <taxon>Flavobacteriales</taxon>
        <taxon>Flavobacteriaceae</taxon>
        <taxon>Flavobacterium</taxon>
    </lineage>
</organism>
<keyword evidence="1" id="KW-0472">Membrane</keyword>
<dbReference type="EMBL" id="CP080429">
    <property type="protein sequence ID" value="QYJ68021.1"/>
    <property type="molecule type" value="Genomic_DNA"/>
</dbReference>